<feature type="domain" description="Membrane insertase YidC N-terminal" evidence="15">
    <location>
        <begin position="141"/>
        <end position="390"/>
    </location>
</feature>
<gene>
    <name evidence="13 16" type="primary">yidC</name>
    <name evidence="16" type="ORF">EAH82_10615</name>
</gene>
<evidence type="ECO:0000256" key="4">
    <source>
        <dbReference type="ARBA" id="ARBA00022448"/>
    </source>
</evidence>
<keyword evidence="9 13" id="KW-0472">Membrane</keyword>
<dbReference type="PANTHER" id="PTHR12428">
    <property type="entry name" value="OXA1"/>
    <property type="match status" value="1"/>
</dbReference>
<dbReference type="NCBIfam" id="TIGR03593">
    <property type="entry name" value="yidC_nterm"/>
    <property type="match status" value="2"/>
</dbReference>
<evidence type="ECO:0000256" key="11">
    <source>
        <dbReference type="ARBA" id="ARBA00033245"/>
    </source>
</evidence>
<evidence type="ECO:0000256" key="7">
    <source>
        <dbReference type="ARBA" id="ARBA00022927"/>
    </source>
</evidence>
<evidence type="ECO:0000256" key="6">
    <source>
        <dbReference type="ARBA" id="ARBA00022692"/>
    </source>
</evidence>
<organism evidence="16 17">
    <name type="scientific">Variovorax guangxiensis</name>
    <dbReference type="NCBI Taxonomy" id="1775474"/>
    <lineage>
        <taxon>Bacteria</taxon>
        <taxon>Pseudomonadati</taxon>
        <taxon>Pseudomonadota</taxon>
        <taxon>Betaproteobacteria</taxon>
        <taxon>Burkholderiales</taxon>
        <taxon>Comamonadaceae</taxon>
        <taxon>Variovorax</taxon>
    </lineage>
</organism>
<keyword evidence="4 13" id="KW-0813">Transport</keyword>
<dbReference type="GO" id="GO:0032977">
    <property type="term" value="F:membrane insertase activity"/>
    <property type="evidence" value="ECO:0007669"/>
    <property type="project" value="InterPro"/>
</dbReference>
<keyword evidence="8 13" id="KW-1133">Transmembrane helix</keyword>
<feature type="transmembrane region" description="Helical" evidence="13">
    <location>
        <begin position="401"/>
        <end position="421"/>
    </location>
</feature>
<evidence type="ECO:0000256" key="3">
    <source>
        <dbReference type="ARBA" id="ARBA00015325"/>
    </source>
</evidence>
<evidence type="ECO:0000313" key="17">
    <source>
        <dbReference type="Proteomes" id="UP000319212"/>
    </source>
</evidence>
<dbReference type="InterPro" id="IPR019998">
    <property type="entry name" value="Membr_insert_YidC"/>
</dbReference>
<dbReference type="PRINTS" id="PR01900">
    <property type="entry name" value="YIDCPROTEIN"/>
</dbReference>
<dbReference type="InterPro" id="IPR028053">
    <property type="entry name" value="Membr_insert_YidC_N"/>
</dbReference>
<keyword evidence="7 13" id="KW-0653">Protein transport</keyword>
<dbReference type="OrthoDB" id="9780552at2"/>
<comment type="caution">
    <text evidence="13">Lacks conserved residue(s) required for the propagation of feature annotation.</text>
</comment>
<feature type="domain" description="Membrane insertase YidC/Oxa/ALB C-terminal" evidence="14">
    <location>
        <begin position="401"/>
        <end position="579"/>
    </location>
</feature>
<evidence type="ECO:0000256" key="8">
    <source>
        <dbReference type="ARBA" id="ARBA00022989"/>
    </source>
</evidence>
<evidence type="ECO:0000256" key="1">
    <source>
        <dbReference type="ARBA" id="ARBA00004429"/>
    </source>
</evidence>
<keyword evidence="6 13" id="KW-0812">Transmembrane</keyword>
<comment type="subunit">
    <text evidence="13">Interacts with the Sec translocase complex via SecD. Specifically interacts with transmembrane segments of nascent integral membrane proteins during membrane integration.</text>
</comment>
<dbReference type="InterPro" id="IPR001708">
    <property type="entry name" value="YidC/ALB3/OXA1/COX18"/>
</dbReference>
<evidence type="ECO:0000259" key="14">
    <source>
        <dbReference type="Pfam" id="PF02096"/>
    </source>
</evidence>
<feature type="transmembrane region" description="Helical" evidence="13">
    <location>
        <begin position="540"/>
        <end position="564"/>
    </location>
</feature>
<dbReference type="PANTHER" id="PTHR12428:SF65">
    <property type="entry name" value="CYTOCHROME C OXIDASE ASSEMBLY PROTEIN COX18, MITOCHONDRIAL"/>
    <property type="match status" value="1"/>
</dbReference>
<dbReference type="InterPro" id="IPR047196">
    <property type="entry name" value="YidC_ALB_C"/>
</dbReference>
<dbReference type="GO" id="GO:0015031">
    <property type="term" value="P:protein transport"/>
    <property type="evidence" value="ECO:0007669"/>
    <property type="project" value="UniProtKB-KW"/>
</dbReference>
<dbReference type="InterPro" id="IPR028055">
    <property type="entry name" value="YidC/Oxa/ALB_C"/>
</dbReference>
<dbReference type="HAMAP" id="MF_01810">
    <property type="entry name" value="YidC_type1"/>
    <property type="match status" value="1"/>
</dbReference>
<evidence type="ECO:0000256" key="2">
    <source>
        <dbReference type="ARBA" id="ARBA00010527"/>
    </source>
</evidence>
<evidence type="ECO:0000256" key="5">
    <source>
        <dbReference type="ARBA" id="ARBA00022475"/>
    </source>
</evidence>
<dbReference type="Proteomes" id="UP000319212">
    <property type="component" value="Unassembled WGS sequence"/>
</dbReference>
<feature type="transmembrane region" description="Helical" evidence="13">
    <location>
        <begin position="464"/>
        <end position="487"/>
    </location>
</feature>
<evidence type="ECO:0000256" key="10">
    <source>
        <dbReference type="ARBA" id="ARBA00023186"/>
    </source>
</evidence>
<dbReference type="PRINTS" id="PR00701">
    <property type="entry name" value="60KDINNERMP"/>
</dbReference>
<reference evidence="16 17" key="1">
    <citation type="journal article" date="2019" name="Environ. Microbiol.">
        <title>Species interactions and distinct microbial communities in high Arctic permafrost affected cryosols are associated with the CH4 and CO2 gas fluxes.</title>
        <authorList>
            <person name="Altshuler I."/>
            <person name="Hamel J."/>
            <person name="Turney S."/>
            <person name="Magnuson E."/>
            <person name="Levesque R."/>
            <person name="Greer C."/>
            <person name="Whyte L.G."/>
        </authorList>
    </citation>
    <scope>NUCLEOTIDE SEQUENCE [LARGE SCALE GENOMIC DNA]</scope>
    <source>
        <strain evidence="16 17">S06.C</strain>
    </source>
</reference>
<keyword evidence="5 13" id="KW-1003">Cell membrane</keyword>
<keyword evidence="10 13" id="KW-0143">Chaperone</keyword>
<evidence type="ECO:0000313" key="16">
    <source>
        <dbReference type="EMBL" id="TPG29195.1"/>
    </source>
</evidence>
<dbReference type="EMBL" id="RCZI01000002">
    <property type="protein sequence ID" value="TPG29195.1"/>
    <property type="molecule type" value="Genomic_DNA"/>
</dbReference>
<dbReference type="NCBIfam" id="TIGR03592">
    <property type="entry name" value="yidC_oxa1_cterm"/>
    <property type="match status" value="1"/>
</dbReference>
<comment type="similarity">
    <text evidence="2 13">Belongs to the OXA1/ALB3/YidC family. Type 1 subfamily.</text>
</comment>
<dbReference type="NCBIfam" id="NF002352">
    <property type="entry name" value="PRK01318.1-3"/>
    <property type="match status" value="1"/>
</dbReference>
<dbReference type="CDD" id="cd19961">
    <property type="entry name" value="EcYidC-like_peri"/>
    <property type="match status" value="1"/>
</dbReference>
<comment type="caution">
    <text evidence="16">The sequence shown here is derived from an EMBL/GenBank/DDBJ whole genome shotgun (WGS) entry which is preliminary data.</text>
</comment>
<dbReference type="RefSeq" id="WP_140841489.1">
    <property type="nucleotide sequence ID" value="NZ_RCZI01000002.1"/>
</dbReference>
<proteinExistence type="inferred from homology"/>
<dbReference type="GO" id="GO:0051205">
    <property type="term" value="P:protein insertion into membrane"/>
    <property type="evidence" value="ECO:0007669"/>
    <property type="project" value="TreeGrafter"/>
</dbReference>
<comment type="function">
    <text evidence="13">Required for the insertion and/or proper folding and/or complex formation of integral membrane proteins into the membrane. Involved in integration of membrane proteins that insert both dependently and independently of the Sec translocase complex, as well as at least some lipoproteins. Aids folding of multispanning membrane proteins.</text>
</comment>
<dbReference type="GO" id="GO:0005886">
    <property type="term" value="C:plasma membrane"/>
    <property type="evidence" value="ECO:0007669"/>
    <property type="project" value="UniProtKB-SubCell"/>
</dbReference>
<sequence>MNDIRRTILLVIFGFSLVMLWDQWQVHNGQKPTFLPSSRSTATVPAASSAAAAGSGTAAGATVPGAASVTGGNAAVPAQAAAAVGEKVTVSTDVFTAVLDGQGGTLSQLQLRQYDDQTNHNGLVDMVKRWMGNPPPPNQVKAVTLMEDGSPSTLYVAQTGLINLHDNGERFPSHLSLMTPRAGARELAEGQNSLEVSFESQPMGGLKYIKTYQFLRGDYSIRVKHQIVNVSDKPQDAQLYLQLVRHGTVAAGTMFGTNTFTGPAFYTDEKKFHKVAFTDITKNKVELPPPANNGWVAMVQHYFVSAWLLNTPNGAELKREFRVRDLGNNLYSAAMVLPLPPLAPGATQTIDSSLFAGPEEEKKLEALAPGLELVKDYGIFTIISKPLYWLLNQLHGLLGNWGWSIVALVVLLKAAFYWLNAKAYASMAKMKGINPKITEMRARLKDKPQEMQQEMMRIYREEKVNPMGGCFPIVIQIPVFIALYWVLLSSVEMRHAPWIGWIQDLSAPDPWFILPVVMTLTSLFQTWLNPTPPDPMQAKLMWIMPLAFSVMFIFFPAGLVLYWITNNVLSIAQQWFINKRLGVLGK</sequence>
<protein>
    <recommendedName>
        <fullName evidence="3 13">Membrane protein insertase YidC</fullName>
    </recommendedName>
    <alternativeName>
        <fullName evidence="12 13">Foldase YidC</fullName>
    </alternativeName>
    <alternativeName>
        <fullName evidence="11 13">Membrane integrase YidC</fullName>
    </alternativeName>
    <alternativeName>
        <fullName evidence="13">Membrane protein YidC</fullName>
    </alternativeName>
</protein>
<dbReference type="AlphaFoldDB" id="A0A502DUS0"/>
<evidence type="ECO:0000256" key="12">
    <source>
        <dbReference type="ARBA" id="ARBA00033342"/>
    </source>
</evidence>
<dbReference type="Pfam" id="PF02096">
    <property type="entry name" value="60KD_IMP"/>
    <property type="match status" value="1"/>
</dbReference>
<dbReference type="InterPro" id="IPR038221">
    <property type="entry name" value="YidC_periplasmic_sf"/>
</dbReference>
<name>A0A502DUS0_9BURK</name>
<dbReference type="Pfam" id="PF14849">
    <property type="entry name" value="YidC_periplas"/>
    <property type="match status" value="1"/>
</dbReference>
<evidence type="ECO:0000259" key="15">
    <source>
        <dbReference type="Pfam" id="PF14849"/>
    </source>
</evidence>
<accession>A0A502DUS0</accession>
<evidence type="ECO:0000256" key="9">
    <source>
        <dbReference type="ARBA" id="ARBA00023136"/>
    </source>
</evidence>
<dbReference type="Gene3D" id="2.70.98.90">
    <property type="match status" value="1"/>
</dbReference>
<dbReference type="CDD" id="cd20070">
    <property type="entry name" value="5TM_YidC_Alb3"/>
    <property type="match status" value="1"/>
</dbReference>
<comment type="subcellular location">
    <subcellularLocation>
        <location evidence="1">Cell inner membrane</location>
        <topology evidence="1">Multi-pass membrane protein</topology>
    </subcellularLocation>
    <subcellularLocation>
        <location evidence="13">Cell membrane</location>
        <topology evidence="13">Multi-pass membrane protein</topology>
    </subcellularLocation>
</comment>
<evidence type="ECO:0000256" key="13">
    <source>
        <dbReference type="HAMAP-Rule" id="MF_01810"/>
    </source>
</evidence>